<keyword evidence="2" id="KW-1185">Reference proteome</keyword>
<dbReference type="InterPro" id="IPR011856">
    <property type="entry name" value="tRNA_endonuc-like_dom_sf"/>
</dbReference>
<evidence type="ECO:0000313" key="1">
    <source>
        <dbReference type="EMBL" id="MEP1057823.1"/>
    </source>
</evidence>
<dbReference type="Proteomes" id="UP001476950">
    <property type="component" value="Unassembled WGS sequence"/>
</dbReference>
<accession>A0ABV0KFK2</accession>
<evidence type="ECO:0000313" key="2">
    <source>
        <dbReference type="Proteomes" id="UP001476950"/>
    </source>
</evidence>
<reference evidence="1 2" key="1">
    <citation type="submission" date="2022-04" db="EMBL/GenBank/DDBJ databases">
        <title>Positive selection, recombination, and allopatry shape intraspecific diversity of widespread and dominant cyanobacteria.</title>
        <authorList>
            <person name="Wei J."/>
            <person name="Shu W."/>
            <person name="Hu C."/>
        </authorList>
    </citation>
    <scope>NUCLEOTIDE SEQUENCE [LARGE SCALE GENOMIC DNA]</scope>
    <source>
        <strain evidence="1 2">AS-A4</strain>
    </source>
</reference>
<gene>
    <name evidence="1" type="ORF">NDI38_05185</name>
</gene>
<sequence length="405" mass="46035">MFVNEAELQQLVHEQPELILSGIPEINPVYCSDTPKILSLGREIPLRSGPIDNLYVDTNGIITLVECKTYSNSGIKRSVYSQAINYASDLQNMLIHYSGTEFIEQFYSIITEGNFVTYPQFDSMVAQLSQDCILEGKNKKDWKQQFLQRLEFNIKNGVFRIVILCAPSKTNLFSYAAVRNLMQLMTFSESGNSKYDLILMDLRGEAGAYQAQMIWRRYCPLPQIPLIANSLRAVERGIEAMRKRFSMLPSPAQATLKRFQDSLREAGIDVVENSIGYSLRDADTRKSMFISVETDQDTWFVRRHQIRNDDSLFANMGSDDVKITVTAVKAWAAGATRDALERVAERYKVFGKPSEINGVRGVMYEIWIYTSSETDIPALIHLLKSRLRYQTVALSPQPVLELATQ</sequence>
<name>A0ABV0KFK2_9CYAN</name>
<dbReference type="EMBL" id="JAMPLM010000003">
    <property type="protein sequence ID" value="MEP1057823.1"/>
    <property type="molecule type" value="Genomic_DNA"/>
</dbReference>
<dbReference type="RefSeq" id="WP_190451136.1">
    <property type="nucleotide sequence ID" value="NZ_JAMPLM010000003.1"/>
</dbReference>
<protein>
    <submittedName>
        <fullName evidence="1">Uncharacterized protein</fullName>
    </submittedName>
</protein>
<comment type="caution">
    <text evidence="1">The sequence shown here is derived from an EMBL/GenBank/DDBJ whole genome shotgun (WGS) entry which is preliminary data.</text>
</comment>
<proteinExistence type="predicted"/>
<dbReference type="Gene3D" id="3.40.1350.10">
    <property type="match status" value="1"/>
</dbReference>
<organism evidence="1 2">
    <name type="scientific">Stenomitos frigidus AS-A4</name>
    <dbReference type="NCBI Taxonomy" id="2933935"/>
    <lineage>
        <taxon>Bacteria</taxon>
        <taxon>Bacillati</taxon>
        <taxon>Cyanobacteriota</taxon>
        <taxon>Cyanophyceae</taxon>
        <taxon>Leptolyngbyales</taxon>
        <taxon>Leptolyngbyaceae</taxon>
        <taxon>Stenomitos</taxon>
    </lineage>
</organism>